<keyword evidence="4" id="KW-0804">Transcription</keyword>
<dbReference type="GO" id="GO:0006351">
    <property type="term" value="P:DNA-templated transcription"/>
    <property type="evidence" value="ECO:0007669"/>
    <property type="project" value="InterPro"/>
</dbReference>
<feature type="domain" description="Xylanolytic transcriptional activator regulatory" evidence="7">
    <location>
        <begin position="102"/>
        <end position="253"/>
    </location>
</feature>
<dbReference type="Proteomes" id="UP000054321">
    <property type="component" value="Unassembled WGS sequence"/>
</dbReference>
<feature type="compositionally biased region" description="Basic and acidic residues" evidence="6">
    <location>
        <begin position="43"/>
        <end position="59"/>
    </location>
</feature>
<dbReference type="InterPro" id="IPR007219">
    <property type="entry name" value="XnlR_reg_dom"/>
</dbReference>
<evidence type="ECO:0000313" key="8">
    <source>
        <dbReference type="EMBL" id="KIM93240.1"/>
    </source>
</evidence>
<reference evidence="8 9" key="1">
    <citation type="submission" date="2014-04" db="EMBL/GenBank/DDBJ databases">
        <authorList>
            <consortium name="DOE Joint Genome Institute"/>
            <person name="Kuo A."/>
            <person name="Martino E."/>
            <person name="Perotto S."/>
            <person name="Kohler A."/>
            <person name="Nagy L.G."/>
            <person name="Floudas D."/>
            <person name="Copeland A."/>
            <person name="Barry K.W."/>
            <person name="Cichocki N."/>
            <person name="Veneault-Fourrey C."/>
            <person name="LaButti K."/>
            <person name="Lindquist E.A."/>
            <person name="Lipzen A."/>
            <person name="Lundell T."/>
            <person name="Morin E."/>
            <person name="Murat C."/>
            <person name="Sun H."/>
            <person name="Tunlid A."/>
            <person name="Henrissat B."/>
            <person name="Grigoriev I.V."/>
            <person name="Hibbett D.S."/>
            <person name="Martin F."/>
            <person name="Nordberg H.P."/>
            <person name="Cantor M.N."/>
            <person name="Hua S.X."/>
        </authorList>
    </citation>
    <scope>NUCLEOTIDE SEQUENCE [LARGE SCALE GENOMIC DNA]</scope>
    <source>
        <strain evidence="8 9">Zn</strain>
    </source>
</reference>
<evidence type="ECO:0000256" key="1">
    <source>
        <dbReference type="ARBA" id="ARBA00004123"/>
    </source>
</evidence>
<accession>A0A0C3GAM1</accession>
<name>A0A0C3GAM1_OIDMZ</name>
<reference evidence="9" key="2">
    <citation type="submission" date="2015-01" db="EMBL/GenBank/DDBJ databases">
        <title>Evolutionary Origins and Diversification of the Mycorrhizal Mutualists.</title>
        <authorList>
            <consortium name="DOE Joint Genome Institute"/>
            <consortium name="Mycorrhizal Genomics Consortium"/>
            <person name="Kohler A."/>
            <person name="Kuo A."/>
            <person name="Nagy L.G."/>
            <person name="Floudas D."/>
            <person name="Copeland A."/>
            <person name="Barry K.W."/>
            <person name="Cichocki N."/>
            <person name="Veneault-Fourrey C."/>
            <person name="LaButti K."/>
            <person name="Lindquist E.A."/>
            <person name="Lipzen A."/>
            <person name="Lundell T."/>
            <person name="Morin E."/>
            <person name="Murat C."/>
            <person name="Riley R."/>
            <person name="Ohm R."/>
            <person name="Sun H."/>
            <person name="Tunlid A."/>
            <person name="Henrissat B."/>
            <person name="Grigoriev I.V."/>
            <person name="Hibbett D.S."/>
            <person name="Martin F."/>
        </authorList>
    </citation>
    <scope>NUCLEOTIDE SEQUENCE [LARGE SCALE GENOMIC DNA]</scope>
    <source>
        <strain evidence="9">Zn</strain>
    </source>
</reference>
<dbReference type="PANTHER" id="PTHR47338:SF20">
    <property type="entry name" value="ZN(II)2CYS6 TRANSCRIPTION FACTOR (EUROFUNG)"/>
    <property type="match status" value="1"/>
</dbReference>
<dbReference type="GO" id="GO:0008270">
    <property type="term" value="F:zinc ion binding"/>
    <property type="evidence" value="ECO:0007669"/>
    <property type="project" value="InterPro"/>
</dbReference>
<dbReference type="GO" id="GO:0005634">
    <property type="term" value="C:nucleus"/>
    <property type="evidence" value="ECO:0007669"/>
    <property type="project" value="UniProtKB-SubCell"/>
</dbReference>
<evidence type="ECO:0000256" key="2">
    <source>
        <dbReference type="ARBA" id="ARBA00022723"/>
    </source>
</evidence>
<evidence type="ECO:0000313" key="9">
    <source>
        <dbReference type="Proteomes" id="UP000054321"/>
    </source>
</evidence>
<dbReference type="OrthoDB" id="3862662at2759"/>
<organism evidence="8 9">
    <name type="scientific">Oidiodendron maius (strain Zn)</name>
    <dbReference type="NCBI Taxonomy" id="913774"/>
    <lineage>
        <taxon>Eukaryota</taxon>
        <taxon>Fungi</taxon>
        <taxon>Dikarya</taxon>
        <taxon>Ascomycota</taxon>
        <taxon>Pezizomycotina</taxon>
        <taxon>Leotiomycetes</taxon>
        <taxon>Leotiomycetes incertae sedis</taxon>
        <taxon>Myxotrichaceae</taxon>
        <taxon>Oidiodendron</taxon>
    </lineage>
</organism>
<protein>
    <recommendedName>
        <fullName evidence="7">Xylanolytic transcriptional activator regulatory domain-containing protein</fullName>
    </recommendedName>
</protein>
<evidence type="ECO:0000256" key="3">
    <source>
        <dbReference type="ARBA" id="ARBA00023015"/>
    </source>
</evidence>
<dbReference type="PANTHER" id="PTHR47338">
    <property type="entry name" value="ZN(II)2CYS6 TRANSCRIPTION FACTOR (EUROFUNG)-RELATED"/>
    <property type="match status" value="1"/>
</dbReference>
<dbReference type="CDD" id="cd12148">
    <property type="entry name" value="fungal_TF_MHR"/>
    <property type="match status" value="1"/>
</dbReference>
<dbReference type="InterPro" id="IPR050815">
    <property type="entry name" value="TF_fung"/>
</dbReference>
<feature type="region of interest" description="Disordered" evidence="6">
    <location>
        <begin position="42"/>
        <end position="63"/>
    </location>
</feature>
<evidence type="ECO:0000256" key="5">
    <source>
        <dbReference type="ARBA" id="ARBA00023242"/>
    </source>
</evidence>
<dbReference type="GO" id="GO:0003677">
    <property type="term" value="F:DNA binding"/>
    <property type="evidence" value="ECO:0007669"/>
    <property type="project" value="InterPro"/>
</dbReference>
<keyword evidence="5" id="KW-0539">Nucleus</keyword>
<dbReference type="EMBL" id="KN832897">
    <property type="protein sequence ID" value="KIM93240.1"/>
    <property type="molecule type" value="Genomic_DNA"/>
</dbReference>
<dbReference type="GO" id="GO:0000981">
    <property type="term" value="F:DNA-binding transcription factor activity, RNA polymerase II-specific"/>
    <property type="evidence" value="ECO:0007669"/>
    <property type="project" value="InterPro"/>
</dbReference>
<dbReference type="InParanoid" id="A0A0C3GAM1"/>
<keyword evidence="3" id="KW-0805">Transcription regulation</keyword>
<dbReference type="HOGENOM" id="CLU_023880_4_0_1"/>
<dbReference type="AlphaFoldDB" id="A0A0C3GAM1"/>
<gene>
    <name evidence="8" type="ORF">OIDMADRAFT_149758</name>
</gene>
<proteinExistence type="predicted"/>
<sequence>MNRRDRVECIYNDVASISVADEFRHLRKRLRDAERLAIAATSKDARSGHLHATHEDPPGDGRQVGKHATFLERLAAANGANLGEEVYELLQSKPGEVYGACQIYFQSVHKWMPVISQRLFYQRMTEFSKTKRPDFAVLLLSVCLLIRYAATDTGKDPLYKIVKGDFWQLTLSLEVSIELIQAGVLIACYEHAFGMVGAAYRTIGLSARMGSWMGLHNQRLEADFPKDSDVWLENAERYNLWWGIVIRDRCVNIEDTATDKLFAVERHYIPAQLPHDCENLDMFFNAAPVTDAIGIFSRVAQACQLLDRAVHLRQQKATAQLDRVNSEMKRLDNDIRSLLGILIDQNGNTPCEYCEASAIVIAALFVLHGGSSPSGFLPVVPVDIQGNDRILSATASSLALKTAGRIVIDVARSFNRSLGKINMIAIPPTYCYIIFRAAEELISLHDSTNRGQWSQDLEVLREASWHYGRRWQMAAHHLKSVDRSIAKLEPNPPLTFCSFEPLRNHPCLITLFDEDGA</sequence>
<keyword evidence="2" id="KW-0479">Metal-binding</keyword>
<comment type="subcellular location">
    <subcellularLocation>
        <location evidence="1">Nucleus</location>
    </subcellularLocation>
</comment>
<evidence type="ECO:0000259" key="7">
    <source>
        <dbReference type="Pfam" id="PF04082"/>
    </source>
</evidence>
<keyword evidence="9" id="KW-1185">Reference proteome</keyword>
<evidence type="ECO:0000256" key="4">
    <source>
        <dbReference type="ARBA" id="ARBA00023163"/>
    </source>
</evidence>
<dbReference type="Pfam" id="PF04082">
    <property type="entry name" value="Fungal_trans"/>
    <property type="match status" value="1"/>
</dbReference>
<evidence type="ECO:0000256" key="6">
    <source>
        <dbReference type="SAM" id="MobiDB-lite"/>
    </source>
</evidence>